<dbReference type="EMBL" id="MVHM01000012">
    <property type="protein sequence ID" value="ORA35471.1"/>
    <property type="molecule type" value="Genomic_DNA"/>
</dbReference>
<evidence type="ECO:0000313" key="4">
    <source>
        <dbReference type="Proteomes" id="UP000467379"/>
    </source>
</evidence>
<reference evidence="2 3" key="1">
    <citation type="submission" date="2016-12" db="EMBL/GenBank/DDBJ databases">
        <title>The new phylogeny of genus Mycobacterium.</title>
        <authorList>
            <person name="Tortoli E."/>
            <person name="Trovato A."/>
            <person name="Cirillo D.M."/>
        </authorList>
    </citation>
    <scope>NUCLEOTIDE SEQUENCE [LARGE SCALE GENOMIC DNA]</scope>
    <source>
        <strain evidence="2 3">DSM 44624</strain>
    </source>
</reference>
<dbReference type="EMBL" id="AP022607">
    <property type="protein sequence ID" value="BBZ15184.1"/>
    <property type="molecule type" value="Genomic_DNA"/>
</dbReference>
<sequence length="151" mass="16483">MTDPYYPRPPYPGPPPGYPAPPGHYGPSAYPAPAGYGTGVHYPAPAGYPAAAPHYPMPPQGGGSGPYWISLVKHTGMLLLWHNRTYRVHGTLADCERAYRDAQTHNLTAGWWSLTSALLMNWISLAQNASAIRKLRRIARRQAEPARPGQA</sequence>
<dbReference type="OrthoDB" id="4639451at2"/>
<dbReference type="Proteomes" id="UP000192441">
    <property type="component" value="Unassembled WGS sequence"/>
</dbReference>
<reference evidence="1" key="3">
    <citation type="submission" date="2020-02" db="EMBL/GenBank/DDBJ databases">
        <authorList>
            <person name="Matsumoto Y."/>
            <person name="Motooka D."/>
            <person name="Nakamura S."/>
        </authorList>
    </citation>
    <scope>NUCLEOTIDE SEQUENCE</scope>
    <source>
        <strain evidence="1">JCM 12687</strain>
        <plasmid evidence="1">pJCM12687</plasmid>
    </source>
</reference>
<organism evidence="2 3">
    <name type="scientific">Mycobacterium branderi</name>
    <dbReference type="NCBI Taxonomy" id="43348"/>
    <lineage>
        <taxon>Bacteria</taxon>
        <taxon>Bacillati</taxon>
        <taxon>Actinomycetota</taxon>
        <taxon>Actinomycetes</taxon>
        <taxon>Mycobacteriales</taxon>
        <taxon>Mycobacteriaceae</taxon>
        <taxon>Mycobacterium</taxon>
    </lineage>
</organism>
<reference evidence="1 4" key="2">
    <citation type="journal article" date="2019" name="Emerg. Microbes Infect.">
        <title>Comprehensive subspecies identification of 175 nontuberculous mycobacteria species based on 7547 genomic profiles.</title>
        <authorList>
            <person name="Matsumoto Y."/>
            <person name="Kinjo T."/>
            <person name="Motooka D."/>
            <person name="Nabeya D."/>
            <person name="Jung N."/>
            <person name="Uechi K."/>
            <person name="Horii T."/>
            <person name="Iida T."/>
            <person name="Fujita J."/>
            <person name="Nakamura S."/>
        </authorList>
    </citation>
    <scope>NUCLEOTIDE SEQUENCE [LARGE SCALE GENOMIC DNA]</scope>
    <source>
        <strain evidence="1 4">JCM 12687</strain>
        <plasmid evidence="1">pJCM12687</plasmid>
    </source>
</reference>
<proteinExistence type="predicted"/>
<accession>A0A7I7WCI9</accession>
<dbReference type="AlphaFoldDB" id="A0A7I7WCI9"/>
<geneLocation type="plasmid" evidence="1 4">
    <name>pJCM12687</name>
</geneLocation>
<evidence type="ECO:0000313" key="3">
    <source>
        <dbReference type="Proteomes" id="UP000192441"/>
    </source>
</evidence>
<evidence type="ECO:0000313" key="2">
    <source>
        <dbReference type="EMBL" id="ORA35471.1"/>
    </source>
</evidence>
<gene>
    <name evidence="2" type="ORF">BST20_17945</name>
    <name evidence="1" type="ORF">MBRA_53790</name>
</gene>
<dbReference type="Proteomes" id="UP000467379">
    <property type="component" value="Plasmid pJCM12687"/>
</dbReference>
<dbReference type="RefSeq" id="WP_083132743.1">
    <property type="nucleotide sequence ID" value="NZ_AP022607.1"/>
</dbReference>
<protein>
    <submittedName>
        <fullName evidence="2">Uncharacterized protein</fullName>
    </submittedName>
</protein>
<name>A0A7I7WCI9_9MYCO</name>
<evidence type="ECO:0000313" key="1">
    <source>
        <dbReference type="EMBL" id="BBZ15184.1"/>
    </source>
</evidence>
<keyword evidence="1" id="KW-0614">Plasmid</keyword>
<keyword evidence="4" id="KW-1185">Reference proteome</keyword>